<evidence type="ECO:0000313" key="1">
    <source>
        <dbReference type="EMBL" id="KER35447.1"/>
    </source>
</evidence>
<accession>A0A8E0WQG4</accession>
<protein>
    <submittedName>
        <fullName evidence="1">Uncharacterized protein</fullName>
    </submittedName>
</protein>
<comment type="caution">
    <text evidence="1">The sequence shown here is derived from an EMBL/GenBank/DDBJ whole genome shotgun (WGS) entry which is preliminary data.</text>
</comment>
<dbReference type="Proteomes" id="UP000028135">
    <property type="component" value="Unassembled WGS sequence"/>
</dbReference>
<gene>
    <name evidence="1" type="ORF">AL00_15890</name>
</gene>
<proteinExistence type="predicted"/>
<dbReference type="RefSeq" id="WP_020819339.1">
    <property type="nucleotide sequence ID" value="NZ_JANF02000073.1"/>
</dbReference>
<dbReference type="EMBL" id="JANF02000073">
    <property type="protein sequence ID" value="KER35447.1"/>
    <property type="molecule type" value="Genomic_DNA"/>
</dbReference>
<name>A0A8E0WQG4_9SPHN</name>
<organism evidence="1 2">
    <name type="scientific">Sphingobium indicum F2</name>
    <dbReference type="NCBI Taxonomy" id="1450518"/>
    <lineage>
        <taxon>Bacteria</taxon>
        <taxon>Pseudomonadati</taxon>
        <taxon>Pseudomonadota</taxon>
        <taxon>Alphaproteobacteria</taxon>
        <taxon>Sphingomonadales</taxon>
        <taxon>Sphingomonadaceae</taxon>
        <taxon>Sphingobium</taxon>
    </lineage>
</organism>
<sequence>MADLHRIADLLEDLIEEIRGVRNDFNEFTGYNTTKMRDAVDDLGDRIAGGFGGIGGASLDDIKVAVESVENAVDLK</sequence>
<reference evidence="1 2" key="1">
    <citation type="submission" date="2014-05" db="EMBL/GenBank/DDBJ databases">
        <title>Genome Announcement of Sphingobium lucknowense F2.</title>
        <authorList>
            <person name="Lal R."/>
            <person name="Negi V."/>
            <person name="Lata P."/>
            <person name="Sangwan N."/>
            <person name="Gupta S.K."/>
            <person name="Rao D.L.N."/>
            <person name="Das S."/>
        </authorList>
    </citation>
    <scope>NUCLEOTIDE SEQUENCE [LARGE SCALE GENOMIC DNA]</scope>
    <source>
        <strain evidence="1 2">F2</strain>
    </source>
</reference>
<evidence type="ECO:0000313" key="2">
    <source>
        <dbReference type="Proteomes" id="UP000028135"/>
    </source>
</evidence>
<dbReference type="AlphaFoldDB" id="A0A8E0WQG4"/>